<dbReference type="EMBL" id="JAGQDC010000021">
    <property type="protein sequence ID" value="MCL1031325.1"/>
    <property type="molecule type" value="Genomic_DNA"/>
</dbReference>
<proteinExistence type="predicted"/>
<dbReference type="RefSeq" id="WP_223665837.1">
    <property type="nucleotide sequence ID" value="NZ_CBCSGY010000016.1"/>
</dbReference>
<evidence type="ECO:0000313" key="2">
    <source>
        <dbReference type="Proteomes" id="UP001165275"/>
    </source>
</evidence>
<evidence type="ECO:0000313" key="1">
    <source>
        <dbReference type="EMBL" id="MCL1031325.1"/>
    </source>
</evidence>
<comment type="caution">
    <text evidence="1">The sequence shown here is derived from an EMBL/GenBank/DDBJ whole genome shotgun (WGS) entry which is preliminary data.</text>
</comment>
<evidence type="ECO:0008006" key="3">
    <source>
        <dbReference type="Google" id="ProtNLM"/>
    </source>
</evidence>
<sequence>MSKTAINALIKAQDIVTAAGVSLDLVGYLTSAWRKNWRSADHMASLIIDSVANAFQCENSTTLDANLYNDMSQAATGYVESNLDTWNQAEFSKLNRTIADELMRLAEMVEKNTIFEAHAAALVMNHEIDELAQKLADRRCYWMSAEAVRNNQQDVIAQYKRDAFNNGPRVANHIIKVIVNARRIAETLTGYLETEPQSVAEHTHSDIPF</sequence>
<protein>
    <recommendedName>
        <fullName evidence="3">Bacteriophage protein</fullName>
    </recommendedName>
</protein>
<dbReference type="Proteomes" id="UP001165275">
    <property type="component" value="Unassembled WGS sequence"/>
</dbReference>
<name>A0ABT0KH13_9GAMM</name>
<keyword evidence="2" id="KW-1185">Reference proteome</keyword>
<reference evidence="1" key="1">
    <citation type="submission" date="2021-04" db="EMBL/GenBank/DDBJ databases">
        <title>Genome sequence of Serratia sp. arafor3.</title>
        <authorList>
            <person name="Besaury L."/>
        </authorList>
    </citation>
    <scope>NUCLEOTIDE SEQUENCE</scope>
    <source>
        <strain evidence="1">Arafor3</strain>
    </source>
</reference>
<gene>
    <name evidence="1" type="ORF">KAJ71_20225</name>
</gene>
<accession>A0ABT0KH13</accession>
<organism evidence="1 2">
    <name type="scientific">Serratia silvae</name>
    <dbReference type="NCBI Taxonomy" id="2824122"/>
    <lineage>
        <taxon>Bacteria</taxon>
        <taxon>Pseudomonadati</taxon>
        <taxon>Pseudomonadota</taxon>
        <taxon>Gammaproteobacteria</taxon>
        <taxon>Enterobacterales</taxon>
        <taxon>Yersiniaceae</taxon>
        <taxon>Serratia</taxon>
    </lineage>
</organism>